<dbReference type="EMBL" id="AZDO01000075">
    <property type="protein sequence ID" value="KRK94122.1"/>
    <property type="molecule type" value="Genomic_DNA"/>
</dbReference>
<evidence type="ECO:0000313" key="8">
    <source>
        <dbReference type="Proteomes" id="UP000051379"/>
    </source>
</evidence>
<dbReference type="PROSITE" id="PS50206">
    <property type="entry name" value="RHODANESE_3"/>
    <property type="match status" value="1"/>
</dbReference>
<dbReference type="CDD" id="cd00158">
    <property type="entry name" value="RHOD"/>
    <property type="match status" value="1"/>
</dbReference>
<dbReference type="InterPro" id="IPR016156">
    <property type="entry name" value="FAD/NAD-linked_Rdtase_dimer_sf"/>
</dbReference>
<evidence type="ECO:0000256" key="5">
    <source>
        <dbReference type="ARBA" id="ARBA00023097"/>
    </source>
</evidence>
<accession>A0ABR5P777</accession>
<proteinExistence type="inferred from homology"/>
<dbReference type="PANTHER" id="PTHR43429">
    <property type="entry name" value="PYRIDINE NUCLEOTIDE-DISULFIDE OXIDOREDUCTASE DOMAIN-CONTAINING"/>
    <property type="match status" value="1"/>
</dbReference>
<dbReference type="InterPro" id="IPR036873">
    <property type="entry name" value="Rhodanese-like_dom_sf"/>
</dbReference>
<evidence type="ECO:0000256" key="1">
    <source>
        <dbReference type="ARBA" id="ARBA00001974"/>
    </source>
</evidence>
<evidence type="ECO:0000256" key="4">
    <source>
        <dbReference type="ARBA" id="ARBA00022827"/>
    </source>
</evidence>
<comment type="cofactor">
    <cofactor evidence="1">
        <name>FAD</name>
        <dbReference type="ChEBI" id="CHEBI:57692"/>
    </cofactor>
</comment>
<dbReference type="SUPFAM" id="SSF55424">
    <property type="entry name" value="FAD/NAD-linked reductases, dimerisation (C-terminal) domain"/>
    <property type="match status" value="1"/>
</dbReference>
<dbReference type="InterPro" id="IPR001763">
    <property type="entry name" value="Rhodanese-like_dom"/>
</dbReference>
<dbReference type="InterPro" id="IPR004099">
    <property type="entry name" value="Pyr_nucl-diS_OxRdtase_dimer"/>
</dbReference>
<dbReference type="PANTHER" id="PTHR43429:SF3">
    <property type="entry name" value="NITRITE REDUCTASE [NAD(P)H]"/>
    <property type="match status" value="1"/>
</dbReference>
<dbReference type="PRINTS" id="PR00368">
    <property type="entry name" value="FADPNR"/>
</dbReference>
<reference evidence="7 8" key="1">
    <citation type="journal article" date="2015" name="Genome Announc.">
        <title>Expanding the biotechnology potential of lactobacilli through comparative genomics of 213 strains and associated genera.</title>
        <authorList>
            <person name="Sun Z."/>
            <person name="Harris H.M."/>
            <person name="McCann A."/>
            <person name="Guo C."/>
            <person name="Argimon S."/>
            <person name="Zhang W."/>
            <person name="Yang X."/>
            <person name="Jeffery I.B."/>
            <person name="Cooney J.C."/>
            <person name="Kagawa T.F."/>
            <person name="Liu W."/>
            <person name="Song Y."/>
            <person name="Salvetti E."/>
            <person name="Wrobel A."/>
            <person name="Rasinkangas P."/>
            <person name="Parkhill J."/>
            <person name="Rea M.C."/>
            <person name="O'Sullivan O."/>
            <person name="Ritari J."/>
            <person name="Douillard F.P."/>
            <person name="Paul Ross R."/>
            <person name="Yang R."/>
            <person name="Briner A.E."/>
            <person name="Felis G.E."/>
            <person name="de Vos W.M."/>
            <person name="Barrangou R."/>
            <person name="Klaenhammer T.R."/>
            <person name="Caufield P.W."/>
            <person name="Cui Y."/>
            <person name="Zhang H."/>
            <person name="O'Toole P.W."/>
        </authorList>
    </citation>
    <scope>NUCLEOTIDE SEQUENCE [LARGE SCALE GENOMIC DNA]</scope>
    <source>
        <strain evidence="7 8">JCM 17355</strain>
    </source>
</reference>
<evidence type="ECO:0000256" key="3">
    <source>
        <dbReference type="ARBA" id="ARBA00022630"/>
    </source>
</evidence>
<dbReference type="InterPro" id="IPR050260">
    <property type="entry name" value="FAD-bd_OxRdtase"/>
</dbReference>
<feature type="domain" description="Rhodanese" evidence="6">
    <location>
        <begin position="467"/>
        <end position="548"/>
    </location>
</feature>
<gene>
    <name evidence="7" type="ORF">FC88_GL000120</name>
</gene>
<keyword evidence="4" id="KW-0274">FAD</keyword>
<dbReference type="Proteomes" id="UP000051379">
    <property type="component" value="Unassembled WGS sequence"/>
</dbReference>
<protein>
    <submittedName>
        <fullName evidence="7">NADH oxidase (Putative)</fullName>
    </submittedName>
</protein>
<dbReference type="Gene3D" id="3.40.250.10">
    <property type="entry name" value="Rhodanese-like domain"/>
    <property type="match status" value="1"/>
</dbReference>
<keyword evidence="8" id="KW-1185">Reference proteome</keyword>
<dbReference type="Gene3D" id="3.50.50.60">
    <property type="entry name" value="FAD/NAD(P)-binding domain"/>
    <property type="match status" value="2"/>
</dbReference>
<dbReference type="SMART" id="SM00450">
    <property type="entry name" value="RHOD"/>
    <property type="match status" value="1"/>
</dbReference>
<organism evidence="7 8">
    <name type="scientific">Companilactobacillus futsaii JCM 17355</name>
    <dbReference type="NCBI Taxonomy" id="1423818"/>
    <lineage>
        <taxon>Bacteria</taxon>
        <taxon>Bacillati</taxon>
        <taxon>Bacillota</taxon>
        <taxon>Bacilli</taxon>
        <taxon>Lactobacillales</taxon>
        <taxon>Lactobacillaceae</taxon>
        <taxon>Companilactobacillus</taxon>
    </lineage>
</organism>
<dbReference type="PRINTS" id="PR00411">
    <property type="entry name" value="PNDRDTASEI"/>
</dbReference>
<dbReference type="Pfam" id="PF00581">
    <property type="entry name" value="Rhodanese"/>
    <property type="match status" value="1"/>
</dbReference>
<comment type="similarity">
    <text evidence="2">Belongs to the class-III pyridine nucleotide-disulfide oxidoreductase family.</text>
</comment>
<evidence type="ECO:0000256" key="2">
    <source>
        <dbReference type="ARBA" id="ARBA00009130"/>
    </source>
</evidence>
<comment type="caution">
    <text evidence="7">The sequence shown here is derived from an EMBL/GenBank/DDBJ whole genome shotgun (WGS) entry which is preliminary data.</text>
</comment>
<keyword evidence="5" id="KW-0558">Oxidation</keyword>
<keyword evidence="3" id="KW-0285">Flavoprotein</keyword>
<dbReference type="InterPro" id="IPR036188">
    <property type="entry name" value="FAD/NAD-bd_sf"/>
</dbReference>
<evidence type="ECO:0000259" key="6">
    <source>
        <dbReference type="PROSITE" id="PS50206"/>
    </source>
</evidence>
<evidence type="ECO:0000313" key="7">
    <source>
        <dbReference type="EMBL" id="KRK94122.1"/>
    </source>
</evidence>
<dbReference type="Pfam" id="PF07992">
    <property type="entry name" value="Pyr_redox_2"/>
    <property type="match status" value="1"/>
</dbReference>
<dbReference type="Pfam" id="PF02852">
    <property type="entry name" value="Pyr_redox_dim"/>
    <property type="match status" value="1"/>
</dbReference>
<dbReference type="InterPro" id="IPR023753">
    <property type="entry name" value="FAD/NAD-binding_dom"/>
</dbReference>
<dbReference type="SUPFAM" id="SSF52821">
    <property type="entry name" value="Rhodanese/Cell cycle control phosphatase"/>
    <property type="match status" value="1"/>
</dbReference>
<name>A0ABR5P777_9LACO</name>
<dbReference type="SUPFAM" id="SSF51905">
    <property type="entry name" value="FAD/NAD(P)-binding domain"/>
    <property type="match status" value="2"/>
</dbReference>
<sequence length="570" mass="62579">MDIMDNKKIVIVGGVAGGASAAARARRLDEFAEITMFEKGPNVSFSNCSLPYHLSGLIPDANNIVMMTPEQLKNQYNIDAQVNSEVVNIDSDKKEVEVKNTATGQITHAAYDELILSPGADPIMPKSIKGIDHDNVFSVRNVADIKKIQTFLDVNKVTDVAVIGGGFIGLEVSENLAQADKKVSLIEAADHVLGTVDDDIAEMVHMDLYRHGINLILNDGLSEITDENVKLGSGREVKAQAVIVAIGVRPKTQLATKVGCKLGLTGGIAVDHNYQTSIPHIYAIGDAIEVSSMLTKKKTRLALAFPAQMQARDAVDHIYGRQVQNRGVIGSQAIHIFDTNVASTGLTAAQCEKEGIDYRSVTSFLKSKVGLIPGATPIFFKLIFGYPSGEILGAQAISKSDIDKQIDMVATMITMHGNISDLTHLEVCYSPWFSTTKNVVNMAGLMAENILNDEYKQVQVTEIRKLVEQDAFIIDAREPKEYEGGHIKNAVNIPLSQFRQRLDEIPTDRPVYVHCVGGQRSYNMVRALNNRGYKNVINISGSFLQLCQYEYFKDQTTDREPIVTNYLLDF</sequence>